<dbReference type="EMBL" id="AUNB01000014">
    <property type="protein sequence ID" value="KEO60806.1"/>
    <property type="molecule type" value="Genomic_DNA"/>
</dbReference>
<evidence type="ECO:0000256" key="1">
    <source>
        <dbReference type="SAM" id="SignalP"/>
    </source>
</evidence>
<feature type="signal peptide" evidence="1">
    <location>
        <begin position="1"/>
        <end position="19"/>
    </location>
</feature>
<reference evidence="2 3" key="1">
    <citation type="journal article" date="2015" name="Antonie Van Leeuwenhoek">
        <title>Thioclava indica sp. nov., isolated from surface seawater of the Indian Ocean.</title>
        <authorList>
            <person name="Liu Y."/>
            <person name="Lai Q."/>
            <person name="Du J."/>
            <person name="Xu H."/>
            <person name="Jiang L."/>
            <person name="Shao Z."/>
        </authorList>
    </citation>
    <scope>NUCLEOTIDE SEQUENCE [LARGE SCALE GENOMIC DNA]</scope>
    <source>
        <strain evidence="2 3">DT23-4</strain>
    </source>
</reference>
<dbReference type="STRING" id="1353528.DT23_12035"/>
<comment type="caution">
    <text evidence="2">The sequence shown here is derived from an EMBL/GenBank/DDBJ whole genome shotgun (WGS) entry which is preliminary data.</text>
</comment>
<dbReference type="Proteomes" id="UP000027471">
    <property type="component" value="Unassembled WGS sequence"/>
</dbReference>
<dbReference type="OrthoDB" id="7863791at2"/>
<evidence type="ECO:0000313" key="3">
    <source>
        <dbReference type="Proteomes" id="UP000027471"/>
    </source>
</evidence>
<dbReference type="AlphaFoldDB" id="A0A074JT02"/>
<dbReference type="RefSeq" id="WP_051697051.1">
    <property type="nucleotide sequence ID" value="NZ_AUNB01000014.1"/>
</dbReference>
<keyword evidence="1" id="KW-0732">Signal</keyword>
<evidence type="ECO:0000313" key="2">
    <source>
        <dbReference type="EMBL" id="KEO60806.1"/>
    </source>
</evidence>
<feature type="chain" id="PRO_5001695093" evidence="1">
    <location>
        <begin position="20"/>
        <end position="174"/>
    </location>
</feature>
<organism evidence="2 3">
    <name type="scientific">Thioclava indica</name>
    <dbReference type="NCBI Taxonomy" id="1353528"/>
    <lineage>
        <taxon>Bacteria</taxon>
        <taxon>Pseudomonadati</taxon>
        <taxon>Pseudomonadota</taxon>
        <taxon>Alphaproteobacteria</taxon>
        <taxon>Rhodobacterales</taxon>
        <taxon>Paracoccaceae</taxon>
        <taxon>Thioclava</taxon>
    </lineage>
</organism>
<protein>
    <submittedName>
        <fullName evidence="2">Uncharacterized protein</fullName>
    </submittedName>
</protein>
<gene>
    <name evidence="2" type="ORF">DT23_12035</name>
</gene>
<name>A0A074JT02_9RHOB</name>
<dbReference type="eggNOG" id="ENOG5032T2K">
    <property type="taxonomic scope" value="Bacteria"/>
</dbReference>
<proteinExistence type="predicted"/>
<keyword evidence="3" id="KW-1185">Reference proteome</keyword>
<accession>A0A074JT02</accession>
<sequence length="174" mass="19129">MKLALFAPMLLVCFSTAQAQDVNAQSQASGETYYDNRSTARDVITSYYNAINLSQYARAFSYKLRGTPEGSAEALNAQYALFRDGFAHTAHVRLRLGQPVLDAGMSKIYSAVPVVIEALSDAGKHQVYSGCYTLVQVSASVQDYVPFDPIRIVDAKLVKISNNFKMAPMPDCRL</sequence>